<proteinExistence type="predicted"/>
<gene>
    <name evidence="2" type="ORF">PXEA_LOCUS9413</name>
</gene>
<evidence type="ECO:0000313" key="2">
    <source>
        <dbReference type="EMBL" id="VEL15973.1"/>
    </source>
</evidence>
<comment type="caution">
    <text evidence="2">The sequence shown here is derived from an EMBL/GenBank/DDBJ whole genome shotgun (WGS) entry which is preliminary data.</text>
</comment>
<sequence length="170" mass="18175">MAAGTDTTALTLTTACNQLVQPLSRSNTGSSHEQSTPALPSPVLPASLHSLPTVVPLGLPYITLAGLQLASYEVPRGTVLLFNLRAANLVIQQSDPTSRQTEAPADQRPGSTDANITGAKESIQFSLGMPYQFGPESIIARSLTLFLQHHNIAGFLSRLTFGKLAYFHFE</sequence>
<accession>A0A3S5BS89</accession>
<name>A0A3S5BS89_9PLAT</name>
<reference evidence="2" key="1">
    <citation type="submission" date="2018-11" db="EMBL/GenBank/DDBJ databases">
        <authorList>
            <consortium name="Pathogen Informatics"/>
        </authorList>
    </citation>
    <scope>NUCLEOTIDE SEQUENCE</scope>
</reference>
<dbReference type="Proteomes" id="UP000784294">
    <property type="component" value="Unassembled WGS sequence"/>
</dbReference>
<dbReference type="EMBL" id="CAAALY010026624">
    <property type="protein sequence ID" value="VEL15973.1"/>
    <property type="molecule type" value="Genomic_DNA"/>
</dbReference>
<keyword evidence="3" id="KW-1185">Reference proteome</keyword>
<dbReference type="AlphaFoldDB" id="A0A3S5BS89"/>
<protein>
    <submittedName>
        <fullName evidence="2">Uncharacterized protein</fullName>
    </submittedName>
</protein>
<feature type="region of interest" description="Disordered" evidence="1">
    <location>
        <begin position="94"/>
        <end position="115"/>
    </location>
</feature>
<evidence type="ECO:0000256" key="1">
    <source>
        <dbReference type="SAM" id="MobiDB-lite"/>
    </source>
</evidence>
<evidence type="ECO:0000313" key="3">
    <source>
        <dbReference type="Proteomes" id="UP000784294"/>
    </source>
</evidence>
<dbReference type="OrthoDB" id="1055148at2759"/>
<organism evidence="2 3">
    <name type="scientific">Protopolystoma xenopodis</name>
    <dbReference type="NCBI Taxonomy" id="117903"/>
    <lineage>
        <taxon>Eukaryota</taxon>
        <taxon>Metazoa</taxon>
        <taxon>Spiralia</taxon>
        <taxon>Lophotrochozoa</taxon>
        <taxon>Platyhelminthes</taxon>
        <taxon>Monogenea</taxon>
        <taxon>Polyopisthocotylea</taxon>
        <taxon>Polystomatidea</taxon>
        <taxon>Polystomatidae</taxon>
        <taxon>Protopolystoma</taxon>
    </lineage>
</organism>